<dbReference type="SUPFAM" id="SSF103473">
    <property type="entry name" value="MFS general substrate transporter"/>
    <property type="match status" value="1"/>
</dbReference>
<gene>
    <name evidence="6" type="primary">ycaD_2</name>
    <name evidence="6" type="ORF">SAMEA1982600_05322</name>
</gene>
<evidence type="ECO:0000259" key="5">
    <source>
        <dbReference type="PROSITE" id="PS50850"/>
    </source>
</evidence>
<dbReference type="Pfam" id="PF07690">
    <property type="entry name" value="MFS_1"/>
    <property type="match status" value="1"/>
</dbReference>
<feature type="transmembrane region" description="Helical" evidence="4">
    <location>
        <begin position="74"/>
        <end position="93"/>
    </location>
</feature>
<feature type="transmembrane region" description="Helical" evidence="4">
    <location>
        <begin position="323"/>
        <end position="348"/>
    </location>
</feature>
<feature type="transmembrane region" description="Helical" evidence="4">
    <location>
        <begin position="133"/>
        <end position="151"/>
    </location>
</feature>
<dbReference type="PROSITE" id="PS50850">
    <property type="entry name" value="MFS"/>
    <property type="match status" value="1"/>
</dbReference>
<keyword evidence="2 4" id="KW-1133">Transmembrane helix</keyword>
<feature type="transmembrane region" description="Helical" evidence="4">
    <location>
        <begin position="163"/>
        <end position="183"/>
    </location>
</feature>
<feature type="transmembrane region" description="Helical" evidence="4">
    <location>
        <begin position="237"/>
        <end position="255"/>
    </location>
</feature>
<feature type="transmembrane region" description="Helical" evidence="4">
    <location>
        <begin position="99"/>
        <end position="121"/>
    </location>
</feature>
<dbReference type="Proteomes" id="UP000077037">
    <property type="component" value="Unassembled WGS sequence"/>
</dbReference>
<keyword evidence="3 4" id="KW-0472">Membrane</keyword>
<evidence type="ECO:0000256" key="1">
    <source>
        <dbReference type="ARBA" id="ARBA00022692"/>
    </source>
</evidence>
<dbReference type="GO" id="GO:0005886">
    <property type="term" value="C:plasma membrane"/>
    <property type="evidence" value="ECO:0007669"/>
    <property type="project" value="TreeGrafter"/>
</dbReference>
<feature type="transmembrane region" description="Helical" evidence="4">
    <location>
        <begin position="291"/>
        <end position="311"/>
    </location>
</feature>
<dbReference type="PANTHER" id="PTHR23521">
    <property type="entry name" value="TRANSPORTER MFS SUPERFAMILY"/>
    <property type="match status" value="1"/>
</dbReference>
<keyword evidence="1 4" id="KW-0812">Transmembrane</keyword>
<dbReference type="CDD" id="cd17477">
    <property type="entry name" value="MFS_YcaD_like"/>
    <property type="match status" value="1"/>
</dbReference>
<name>A0A157RNZ5_9BORD</name>
<dbReference type="InterPro" id="IPR036259">
    <property type="entry name" value="MFS_trans_sf"/>
</dbReference>
<feature type="transmembrane region" description="Helical" evidence="4">
    <location>
        <begin position="38"/>
        <end position="62"/>
    </location>
</feature>
<dbReference type="EMBL" id="FKBS01000029">
    <property type="protein sequence ID" value="SAI59596.1"/>
    <property type="molecule type" value="Genomic_DNA"/>
</dbReference>
<feature type="transmembrane region" description="Helical" evidence="4">
    <location>
        <begin position="354"/>
        <end position="373"/>
    </location>
</feature>
<evidence type="ECO:0000256" key="4">
    <source>
        <dbReference type="SAM" id="Phobius"/>
    </source>
</evidence>
<organism evidence="6 7">
    <name type="scientific">Bordetella ansorpii</name>
    <dbReference type="NCBI Taxonomy" id="288768"/>
    <lineage>
        <taxon>Bacteria</taxon>
        <taxon>Pseudomonadati</taxon>
        <taxon>Pseudomonadota</taxon>
        <taxon>Betaproteobacteria</taxon>
        <taxon>Burkholderiales</taxon>
        <taxon>Alcaligenaceae</taxon>
        <taxon>Bordetella</taxon>
    </lineage>
</organism>
<accession>A0A157RNZ5</accession>
<feature type="transmembrane region" description="Helical" evidence="4">
    <location>
        <begin position="267"/>
        <end position="285"/>
    </location>
</feature>
<dbReference type="RefSeq" id="WP_066421224.1">
    <property type="nucleotide sequence ID" value="NZ_FKBS01000029.1"/>
</dbReference>
<dbReference type="InterPro" id="IPR011701">
    <property type="entry name" value="MFS"/>
</dbReference>
<dbReference type="Gene3D" id="1.20.1250.20">
    <property type="entry name" value="MFS general substrate transporter like domains"/>
    <property type="match status" value="2"/>
</dbReference>
<evidence type="ECO:0000313" key="6">
    <source>
        <dbReference type="EMBL" id="SAI59596.1"/>
    </source>
</evidence>
<dbReference type="PANTHER" id="PTHR23521:SF3">
    <property type="entry name" value="MFS TRANSPORTER"/>
    <property type="match status" value="1"/>
</dbReference>
<dbReference type="GO" id="GO:0022857">
    <property type="term" value="F:transmembrane transporter activity"/>
    <property type="evidence" value="ECO:0007669"/>
    <property type="project" value="InterPro"/>
</dbReference>
<dbReference type="InterPro" id="IPR047200">
    <property type="entry name" value="MFS_YcaD-like"/>
</dbReference>
<proteinExistence type="predicted"/>
<sequence>MSRQLLALVLGPLLGLFIVCIGNGFISSLTTLRLDAAGVSATVIGMVSASYFIGLSLGAVFNDRLIVRIGHIRAYSSFASLIAVTVLLQGLYLDPTAWFILRLICGWAIVGVFLVVESWLLLAGDQKLRGRLLAVYMIVLYGSGMLGQLKLGTIDGWGDAAPFMVAGMLASLSVMPMVIIPRVSPLVERIEPLSPRMLLRTSPTGVAGCFGSGIAIAAVYTLLPLYLQRIGMSVEQIGQMMAATILGAMVLQYPVGRWSDRRDRRTVLIALAAFCLALSLAIVALPPSPTLLLVLLFLLGGGIFAVYPVAVSHAADRAPADELVRMIQGLLLINSIGSAASPLAISWLMDQVGASGLFLSFAMLNVALLASFIRQRSKYAPPTPVAPFASAAQMTPVGVELRVTEEMVQGAVDNERAEAQPASAA</sequence>
<feature type="transmembrane region" description="Helical" evidence="4">
    <location>
        <begin position="204"/>
        <end position="225"/>
    </location>
</feature>
<evidence type="ECO:0000256" key="3">
    <source>
        <dbReference type="ARBA" id="ARBA00023136"/>
    </source>
</evidence>
<dbReference type="InterPro" id="IPR020846">
    <property type="entry name" value="MFS_dom"/>
</dbReference>
<dbReference type="AlphaFoldDB" id="A0A157RNZ5"/>
<reference evidence="6 7" key="1">
    <citation type="submission" date="2016-03" db="EMBL/GenBank/DDBJ databases">
        <authorList>
            <consortium name="Pathogen Informatics"/>
        </authorList>
    </citation>
    <scope>NUCLEOTIDE SEQUENCE [LARGE SCALE GENOMIC DNA]</scope>
    <source>
        <strain evidence="6 7">NCTC13364</strain>
    </source>
</reference>
<evidence type="ECO:0000313" key="7">
    <source>
        <dbReference type="Proteomes" id="UP000077037"/>
    </source>
</evidence>
<protein>
    <submittedName>
        <fullName evidence="6">Transporter</fullName>
    </submittedName>
</protein>
<evidence type="ECO:0000256" key="2">
    <source>
        <dbReference type="ARBA" id="ARBA00022989"/>
    </source>
</evidence>
<feature type="domain" description="Major facilitator superfamily (MFS) profile" evidence="5">
    <location>
        <begin position="201"/>
        <end position="425"/>
    </location>
</feature>
<dbReference type="OrthoDB" id="9810614at2"/>